<keyword evidence="4" id="KW-0325">Glycoprotein</keyword>
<sequence>MASSTFHLLLQLSLLLALLFLQNVHPAATSCYTSIFSFGDSLADTGNFLHYANQGPEARLPYGETYFQHPTGRFSDGRLIIDFIAQAIGVPLVPPLLITSRVRPISLILPSRIKGVSTSLRVSYGIHSVTDHVVVMWVKTQQPYLAGPGDHGFRRGANFAVGGATALDNDFFRARGLDVYWTDYSLATQIDWFKKLLPSLCSSDSECEGIFSSSLFFMGEIGGNDYNEPFIQGISVDEIRTFVPDVISTITSTLKVLIELGAKTLVVPGNFPIGCVPLYLMHFQSPTAEDYDPETGCIKWLNEFSEYHNRLLLDELGKLRRLYPHVAIVYADYYEALLSIFRSPHEFGFEKPFDACCGGGSVHGCCSIPCGDEGAAVCSDPSKHISWDGVHLTEAAYKAIARGLLEGPYTAPPMIQACPHAEQHAALLRNASIRPPAQAYSASV</sequence>
<dbReference type="AlphaFoldDB" id="A0A8B8ZMK9"/>
<dbReference type="Proteomes" id="UP000228380">
    <property type="component" value="Unplaced"/>
</dbReference>
<gene>
    <name evidence="7" type="primary">LOC103697605</name>
</gene>
<evidence type="ECO:0000256" key="2">
    <source>
        <dbReference type="ARBA" id="ARBA00022729"/>
    </source>
</evidence>
<dbReference type="SUPFAM" id="SSF52266">
    <property type="entry name" value="SGNH hydrolase"/>
    <property type="match status" value="1"/>
</dbReference>
<evidence type="ECO:0000256" key="4">
    <source>
        <dbReference type="ARBA" id="ARBA00023180"/>
    </source>
</evidence>
<feature type="chain" id="PRO_5034751661" evidence="5">
    <location>
        <begin position="27"/>
        <end position="444"/>
    </location>
</feature>
<reference evidence="7" key="1">
    <citation type="submission" date="2025-08" db="UniProtKB">
        <authorList>
            <consortium name="RefSeq"/>
        </authorList>
    </citation>
    <scope>IDENTIFICATION</scope>
    <source>
        <tissue evidence="7">Young leaves</tissue>
    </source>
</reference>
<keyword evidence="2 5" id="KW-0732">Signal</keyword>
<protein>
    <submittedName>
        <fullName evidence="7">GDSL esterase/lipase At1g28570-like</fullName>
    </submittedName>
</protein>
<feature type="signal peptide" evidence="5">
    <location>
        <begin position="1"/>
        <end position="26"/>
    </location>
</feature>
<proteinExistence type="inferred from homology"/>
<keyword evidence="6" id="KW-1185">Reference proteome</keyword>
<dbReference type="GeneID" id="103697605"/>
<dbReference type="PANTHER" id="PTHR22835">
    <property type="entry name" value="ZINC FINGER FYVE DOMAIN CONTAINING PROTEIN"/>
    <property type="match status" value="1"/>
</dbReference>
<evidence type="ECO:0000313" key="7">
    <source>
        <dbReference type="RefSeq" id="XP_038972708.1"/>
    </source>
</evidence>
<dbReference type="PANTHER" id="PTHR22835:SF663">
    <property type="entry name" value="LIPASE-LIKE"/>
    <property type="match status" value="1"/>
</dbReference>
<evidence type="ECO:0000256" key="5">
    <source>
        <dbReference type="SAM" id="SignalP"/>
    </source>
</evidence>
<dbReference type="InterPro" id="IPR001087">
    <property type="entry name" value="GDSL"/>
</dbReference>
<dbReference type="GO" id="GO:0016788">
    <property type="term" value="F:hydrolase activity, acting on ester bonds"/>
    <property type="evidence" value="ECO:0007669"/>
    <property type="project" value="InterPro"/>
</dbReference>
<organism evidence="6 7">
    <name type="scientific">Phoenix dactylifera</name>
    <name type="common">Date palm</name>
    <dbReference type="NCBI Taxonomy" id="42345"/>
    <lineage>
        <taxon>Eukaryota</taxon>
        <taxon>Viridiplantae</taxon>
        <taxon>Streptophyta</taxon>
        <taxon>Embryophyta</taxon>
        <taxon>Tracheophyta</taxon>
        <taxon>Spermatophyta</taxon>
        <taxon>Magnoliopsida</taxon>
        <taxon>Liliopsida</taxon>
        <taxon>Arecaceae</taxon>
        <taxon>Coryphoideae</taxon>
        <taxon>Phoeniceae</taxon>
        <taxon>Phoenix</taxon>
    </lineage>
</organism>
<dbReference type="RefSeq" id="XP_038972708.1">
    <property type="nucleotide sequence ID" value="XM_039116780.1"/>
</dbReference>
<keyword evidence="3" id="KW-0378">Hydrolase</keyword>
<evidence type="ECO:0000256" key="1">
    <source>
        <dbReference type="ARBA" id="ARBA00008668"/>
    </source>
</evidence>
<name>A0A8B8ZMK9_PHODC</name>
<dbReference type="CDD" id="cd01837">
    <property type="entry name" value="SGNH_plant_lipase_like"/>
    <property type="match status" value="1"/>
</dbReference>
<evidence type="ECO:0000256" key="3">
    <source>
        <dbReference type="ARBA" id="ARBA00022801"/>
    </source>
</evidence>
<dbReference type="Pfam" id="PF00657">
    <property type="entry name" value="Lipase_GDSL"/>
    <property type="match status" value="1"/>
</dbReference>
<dbReference type="OrthoDB" id="1600564at2759"/>
<accession>A0A8B8ZMK9</accession>
<comment type="similarity">
    <text evidence="1">Belongs to the 'GDSL' lipolytic enzyme family.</text>
</comment>
<dbReference type="InterPro" id="IPR035669">
    <property type="entry name" value="SGNH_plant_lipase-like"/>
</dbReference>
<dbReference type="KEGG" id="pda:103697605"/>
<evidence type="ECO:0000313" key="6">
    <source>
        <dbReference type="Proteomes" id="UP000228380"/>
    </source>
</evidence>
<dbReference type="InterPro" id="IPR036514">
    <property type="entry name" value="SGNH_hydro_sf"/>
</dbReference>
<dbReference type="Gene3D" id="3.40.50.1110">
    <property type="entry name" value="SGNH hydrolase"/>
    <property type="match status" value="1"/>
</dbReference>